<sequence>MYLYTEVALVLVAIASMAKCFAVLDEVSHEHDGNRKGKVLYHEHESERKGKRIQRPRTGPVEDVLDYEGLRAMLKGDGALFFNSTNNVKGRQGRPTLPKTLTMHPGPGVVQIKINFNDV</sequence>
<dbReference type="EMBL" id="CAXKWB010059880">
    <property type="protein sequence ID" value="CAL4182255.1"/>
    <property type="molecule type" value="Genomic_DNA"/>
</dbReference>
<evidence type="ECO:0000256" key="2">
    <source>
        <dbReference type="SAM" id="SignalP"/>
    </source>
</evidence>
<dbReference type="Proteomes" id="UP001497623">
    <property type="component" value="Unassembled WGS sequence"/>
</dbReference>
<protein>
    <submittedName>
        <fullName evidence="3">Uncharacterized protein</fullName>
    </submittedName>
</protein>
<evidence type="ECO:0000256" key="1">
    <source>
        <dbReference type="SAM" id="MobiDB-lite"/>
    </source>
</evidence>
<feature type="region of interest" description="Disordered" evidence="1">
    <location>
        <begin position="34"/>
        <end position="58"/>
    </location>
</feature>
<keyword evidence="4" id="KW-1185">Reference proteome</keyword>
<name>A0AAV2SF66_MEGNR</name>
<dbReference type="AlphaFoldDB" id="A0AAV2SF66"/>
<evidence type="ECO:0000313" key="3">
    <source>
        <dbReference type="EMBL" id="CAL4182255.1"/>
    </source>
</evidence>
<evidence type="ECO:0000313" key="4">
    <source>
        <dbReference type="Proteomes" id="UP001497623"/>
    </source>
</evidence>
<feature type="signal peptide" evidence="2">
    <location>
        <begin position="1"/>
        <end position="20"/>
    </location>
</feature>
<accession>A0AAV2SF66</accession>
<feature type="chain" id="PRO_5043506228" evidence="2">
    <location>
        <begin position="21"/>
        <end position="119"/>
    </location>
</feature>
<comment type="caution">
    <text evidence="3">The sequence shown here is derived from an EMBL/GenBank/DDBJ whole genome shotgun (WGS) entry which is preliminary data.</text>
</comment>
<keyword evidence="2" id="KW-0732">Signal</keyword>
<reference evidence="3 4" key="1">
    <citation type="submission" date="2024-05" db="EMBL/GenBank/DDBJ databases">
        <authorList>
            <person name="Wallberg A."/>
        </authorList>
    </citation>
    <scope>NUCLEOTIDE SEQUENCE [LARGE SCALE GENOMIC DNA]</scope>
</reference>
<proteinExistence type="predicted"/>
<organism evidence="3 4">
    <name type="scientific">Meganyctiphanes norvegica</name>
    <name type="common">Northern krill</name>
    <name type="synonym">Thysanopoda norvegica</name>
    <dbReference type="NCBI Taxonomy" id="48144"/>
    <lineage>
        <taxon>Eukaryota</taxon>
        <taxon>Metazoa</taxon>
        <taxon>Ecdysozoa</taxon>
        <taxon>Arthropoda</taxon>
        <taxon>Crustacea</taxon>
        <taxon>Multicrustacea</taxon>
        <taxon>Malacostraca</taxon>
        <taxon>Eumalacostraca</taxon>
        <taxon>Eucarida</taxon>
        <taxon>Euphausiacea</taxon>
        <taxon>Euphausiidae</taxon>
        <taxon>Meganyctiphanes</taxon>
    </lineage>
</organism>
<feature type="compositionally biased region" description="Basic and acidic residues" evidence="1">
    <location>
        <begin position="34"/>
        <end position="48"/>
    </location>
</feature>
<feature type="non-terminal residue" evidence="3">
    <location>
        <position position="119"/>
    </location>
</feature>
<gene>
    <name evidence="3" type="ORF">MNOR_LOCUS35546</name>
</gene>